<dbReference type="Proteomes" id="UP000050491">
    <property type="component" value="Unassembled WGS sequence"/>
</dbReference>
<dbReference type="RefSeq" id="WP_055064617.1">
    <property type="nucleotide sequence ID" value="NZ_LBGP01000011.1"/>
</dbReference>
<dbReference type="InterPro" id="IPR003856">
    <property type="entry name" value="LPS_length_determ_N"/>
</dbReference>
<feature type="domain" description="Polysaccharide chain length determinant N-terminal" evidence="7">
    <location>
        <begin position="24"/>
        <end position="106"/>
    </location>
</feature>
<evidence type="ECO:0000256" key="3">
    <source>
        <dbReference type="ARBA" id="ARBA00022692"/>
    </source>
</evidence>
<feature type="transmembrane region" description="Helical" evidence="6">
    <location>
        <begin position="347"/>
        <end position="371"/>
    </location>
</feature>
<evidence type="ECO:0000256" key="5">
    <source>
        <dbReference type="ARBA" id="ARBA00023136"/>
    </source>
</evidence>
<dbReference type="Pfam" id="PF02706">
    <property type="entry name" value="Wzz"/>
    <property type="match status" value="1"/>
</dbReference>
<organism evidence="9 10">
    <name type="scientific">Vibrio metoecus</name>
    <dbReference type="NCBI Taxonomy" id="1481663"/>
    <lineage>
        <taxon>Bacteria</taxon>
        <taxon>Pseudomonadati</taxon>
        <taxon>Pseudomonadota</taxon>
        <taxon>Gammaproteobacteria</taxon>
        <taxon>Vibrionales</taxon>
        <taxon>Vibrionaceae</taxon>
        <taxon>Vibrio</taxon>
    </lineage>
</organism>
<evidence type="ECO:0000256" key="1">
    <source>
        <dbReference type="ARBA" id="ARBA00004651"/>
    </source>
</evidence>
<accession>A0A0Q0THT3</accession>
<keyword evidence="5 6" id="KW-0472">Membrane</keyword>
<comment type="subcellular location">
    <subcellularLocation>
        <location evidence="1">Cell membrane</location>
        <topology evidence="1">Multi-pass membrane protein</topology>
    </subcellularLocation>
</comment>
<dbReference type="Pfam" id="PF13807">
    <property type="entry name" value="GNVR"/>
    <property type="match status" value="1"/>
</dbReference>
<gene>
    <name evidence="9" type="ORF">XV92_08885</name>
</gene>
<evidence type="ECO:0000256" key="4">
    <source>
        <dbReference type="ARBA" id="ARBA00022989"/>
    </source>
</evidence>
<evidence type="ECO:0000313" key="9">
    <source>
        <dbReference type="EMBL" id="KQB01584.1"/>
    </source>
</evidence>
<feature type="domain" description="Tyrosine-protein kinase G-rich" evidence="8">
    <location>
        <begin position="332"/>
        <end position="368"/>
    </location>
</feature>
<keyword evidence="3 6" id="KW-0812">Transmembrane</keyword>
<protein>
    <submittedName>
        <fullName evidence="9">Chain-length determining protein</fullName>
    </submittedName>
</protein>
<dbReference type="GO" id="GO:0005886">
    <property type="term" value="C:plasma membrane"/>
    <property type="evidence" value="ECO:0007669"/>
    <property type="project" value="UniProtKB-SubCell"/>
</dbReference>
<sequence>MSSLANTPPVQPPQYLHYAYPANDEIDLKELFAALWQGKWLIIMTTLFCSVIAIGYALNAQEWWSAKATVSKPQLQNITAYQQAVKRYQPLFDVYQEDGTIIVSNALDSLIDSKLIFQQFIQTFNANGTKRSFMQTNPTFLALQKQLLTQINDPEAMQKLYEEWFERIQASAADKKANDIFTLSVQSVDKASSLTLLNDYIQFVNQTLNQQLNDDLLSTLATRHGELTQQEKNLLQQAQLRLQVELERTQHALTIAEAADIKQPVQNLGEQELFAINIGSRALKAKVDALKSIKDLSVFEPRLAILHSKLNQFDLETLSAEAKWLVNGFYYLDQPEQPLTRDKPKRALIVVLGCLLGGMLGMAIVFVRFAFRREEEVEARS</sequence>
<name>A0A0Q0THT3_VIBMT</name>
<dbReference type="SUPFAM" id="SSF160355">
    <property type="entry name" value="Bacterial polysaccharide co-polymerase-like"/>
    <property type="match status" value="1"/>
</dbReference>
<dbReference type="Gene3D" id="1.10.287.210">
    <property type="match status" value="1"/>
</dbReference>
<dbReference type="AlphaFoldDB" id="A0A0Q0THT3"/>
<keyword evidence="4 6" id="KW-1133">Transmembrane helix</keyword>
<feature type="transmembrane region" description="Helical" evidence="6">
    <location>
        <begin position="40"/>
        <end position="58"/>
    </location>
</feature>
<keyword evidence="2" id="KW-1003">Cell membrane</keyword>
<proteinExistence type="predicted"/>
<dbReference type="Gene3D" id="3.30.1890.10">
    <property type="entry name" value="FepE-like"/>
    <property type="match status" value="1"/>
</dbReference>
<comment type="caution">
    <text evidence="9">The sequence shown here is derived from an EMBL/GenBank/DDBJ whole genome shotgun (WGS) entry which is preliminary data.</text>
</comment>
<reference evidence="9 10" key="1">
    <citation type="journal article" date="2015" name="Genome Biol. Evol.">
        <title>The Dynamics of Genetic Interactions between Vibrio metoecus and Vibrio cholerae, Two Close Relatives Co-Occurring in the Environment.</title>
        <authorList>
            <person name="Orata F.D."/>
            <person name="Kirchberger P.C."/>
            <person name="Meheust R."/>
            <person name="Barlow E.J."/>
            <person name="Tarr C.L."/>
            <person name="Boucher Y."/>
        </authorList>
    </citation>
    <scope>NUCLEOTIDE SEQUENCE [LARGE SCALE GENOMIC DNA]</scope>
    <source>
        <strain evidence="9 10">YB5B04</strain>
    </source>
</reference>
<dbReference type="InterPro" id="IPR050445">
    <property type="entry name" value="Bact_polysacc_biosynth/exp"/>
</dbReference>
<dbReference type="EMBL" id="LBGP01000011">
    <property type="protein sequence ID" value="KQB01584.1"/>
    <property type="molecule type" value="Genomic_DNA"/>
</dbReference>
<dbReference type="PATRIC" id="fig|1481663.12.peg.537"/>
<evidence type="ECO:0000259" key="7">
    <source>
        <dbReference type="Pfam" id="PF02706"/>
    </source>
</evidence>
<evidence type="ECO:0000313" key="10">
    <source>
        <dbReference type="Proteomes" id="UP000050491"/>
    </source>
</evidence>
<dbReference type="PANTHER" id="PTHR32309">
    <property type="entry name" value="TYROSINE-PROTEIN KINASE"/>
    <property type="match status" value="1"/>
</dbReference>
<evidence type="ECO:0000259" key="8">
    <source>
        <dbReference type="Pfam" id="PF13807"/>
    </source>
</evidence>
<dbReference type="OrthoDB" id="9775724at2"/>
<dbReference type="PANTHER" id="PTHR32309:SF13">
    <property type="entry name" value="FERRIC ENTEROBACTIN TRANSPORT PROTEIN FEPE"/>
    <property type="match status" value="1"/>
</dbReference>
<dbReference type="InterPro" id="IPR032807">
    <property type="entry name" value="GNVR"/>
</dbReference>
<evidence type="ECO:0000256" key="6">
    <source>
        <dbReference type="SAM" id="Phobius"/>
    </source>
</evidence>
<evidence type="ECO:0000256" key="2">
    <source>
        <dbReference type="ARBA" id="ARBA00022475"/>
    </source>
</evidence>
<dbReference type="GO" id="GO:0004713">
    <property type="term" value="F:protein tyrosine kinase activity"/>
    <property type="evidence" value="ECO:0007669"/>
    <property type="project" value="TreeGrafter"/>
</dbReference>